<organism evidence="9 10">
    <name type="scientific">Gemmobacter aquatilis</name>
    <dbReference type="NCBI Taxonomy" id="933059"/>
    <lineage>
        <taxon>Bacteria</taxon>
        <taxon>Pseudomonadati</taxon>
        <taxon>Pseudomonadota</taxon>
        <taxon>Alphaproteobacteria</taxon>
        <taxon>Rhodobacterales</taxon>
        <taxon>Paracoccaceae</taxon>
        <taxon>Gemmobacter</taxon>
    </lineage>
</organism>
<dbReference type="OrthoDB" id="8053579at2"/>
<dbReference type="SMART" id="SM00382">
    <property type="entry name" value="AAA"/>
    <property type="match status" value="1"/>
</dbReference>
<evidence type="ECO:0000256" key="2">
    <source>
        <dbReference type="ARBA" id="ARBA00022448"/>
    </source>
</evidence>
<dbReference type="RefSeq" id="WP_091303516.1">
    <property type="nucleotide sequence ID" value="NZ_FOCE01000015.1"/>
</dbReference>
<keyword evidence="9" id="KW-0762">Sugar transport</keyword>
<keyword evidence="5 9" id="KW-0067">ATP-binding</keyword>
<dbReference type="SUPFAM" id="SSF52540">
    <property type="entry name" value="P-loop containing nucleoside triphosphate hydrolases"/>
    <property type="match status" value="1"/>
</dbReference>
<reference evidence="9 10" key="1">
    <citation type="submission" date="2016-10" db="EMBL/GenBank/DDBJ databases">
        <authorList>
            <person name="de Groot N.N."/>
        </authorList>
    </citation>
    <scope>NUCLEOTIDE SEQUENCE [LARGE SCALE GENOMIC DNA]</scope>
    <source>
        <strain evidence="9 10">DSM 3857</strain>
    </source>
</reference>
<proteinExistence type="inferred from homology"/>
<dbReference type="PANTHER" id="PTHR43875">
    <property type="entry name" value="MALTODEXTRIN IMPORT ATP-BINDING PROTEIN MSMX"/>
    <property type="match status" value="1"/>
</dbReference>
<keyword evidence="7" id="KW-0472">Membrane</keyword>
<dbReference type="PROSITE" id="PS00211">
    <property type="entry name" value="ABC_TRANSPORTER_1"/>
    <property type="match status" value="1"/>
</dbReference>
<evidence type="ECO:0000256" key="6">
    <source>
        <dbReference type="ARBA" id="ARBA00022967"/>
    </source>
</evidence>
<sequence>MAEVRVERLHRSFGEFTAVADISFTIADGEFVFFLGPSGCGKTTTLRMIAGLLMPSDGRIELGGRNVTYLKPRYRNVGMVFQSNVLYHHLSVYENLAYPLKVRGLSSSATRAKVEEVAAMLQISDTLRRGTDSLSGGQAQRVAIGRMLVRDADVFLMDEPISHLDAKLRAHMRAELRHLQKQLGRTTVFVSHDQLEAMSMADRIAVMNNGAVQQFAPPQEVFDRPANAFVAGFVGEPQMNILPVQLADGRAQAEGFSADLDTHWLARNRISPGAHDLGIRPEHLELSAHPLPGGFTTTLEVVEPMGPENLLTFTLGGRDFKLRRPTGESDRFREGDRVHLRAPADHIYLFDHATGRTLAQAAFTDRSHA</sequence>
<keyword evidence="2" id="KW-0813">Transport</keyword>
<protein>
    <submittedName>
        <fullName evidence="9">Multiple sugar transport system ATP-binding protein</fullName>
    </submittedName>
</protein>
<keyword evidence="10" id="KW-1185">Reference proteome</keyword>
<accession>A0A1H8MX95</accession>
<dbReference type="InterPro" id="IPR013611">
    <property type="entry name" value="Transp-assoc_OB_typ2"/>
</dbReference>
<evidence type="ECO:0000313" key="9">
    <source>
        <dbReference type="EMBL" id="SEO21893.1"/>
    </source>
</evidence>
<gene>
    <name evidence="9" type="ORF">SAMN04488103_11522</name>
</gene>
<dbReference type="InterPro" id="IPR017871">
    <property type="entry name" value="ABC_transporter-like_CS"/>
</dbReference>
<dbReference type="InterPro" id="IPR008995">
    <property type="entry name" value="Mo/tungstate-bd_C_term_dom"/>
</dbReference>
<evidence type="ECO:0000256" key="3">
    <source>
        <dbReference type="ARBA" id="ARBA00022475"/>
    </source>
</evidence>
<dbReference type="Gene3D" id="2.40.50.100">
    <property type="match status" value="1"/>
</dbReference>
<dbReference type="Pfam" id="PF08402">
    <property type="entry name" value="TOBE_2"/>
    <property type="match status" value="1"/>
</dbReference>
<comment type="similarity">
    <text evidence="1">Belongs to the ABC transporter superfamily.</text>
</comment>
<dbReference type="Pfam" id="PF00005">
    <property type="entry name" value="ABC_tran"/>
    <property type="match status" value="1"/>
</dbReference>
<evidence type="ECO:0000256" key="7">
    <source>
        <dbReference type="ARBA" id="ARBA00023136"/>
    </source>
</evidence>
<dbReference type="InterPro" id="IPR027417">
    <property type="entry name" value="P-loop_NTPase"/>
</dbReference>
<dbReference type="PROSITE" id="PS50893">
    <property type="entry name" value="ABC_TRANSPORTER_2"/>
    <property type="match status" value="1"/>
</dbReference>
<dbReference type="InterPro" id="IPR003593">
    <property type="entry name" value="AAA+_ATPase"/>
</dbReference>
<dbReference type="GO" id="GO:0016887">
    <property type="term" value="F:ATP hydrolysis activity"/>
    <property type="evidence" value="ECO:0007669"/>
    <property type="project" value="InterPro"/>
</dbReference>
<dbReference type="GO" id="GO:0005524">
    <property type="term" value="F:ATP binding"/>
    <property type="evidence" value="ECO:0007669"/>
    <property type="project" value="UniProtKB-KW"/>
</dbReference>
<dbReference type="STRING" id="933059.SAMN04488103_11522"/>
<dbReference type="InterPro" id="IPR047641">
    <property type="entry name" value="ABC_transpr_MalK/UgpC-like"/>
</dbReference>
<evidence type="ECO:0000256" key="4">
    <source>
        <dbReference type="ARBA" id="ARBA00022741"/>
    </source>
</evidence>
<dbReference type="AlphaFoldDB" id="A0A1H8MX95"/>
<name>A0A1H8MX95_9RHOB</name>
<dbReference type="GO" id="GO:0055052">
    <property type="term" value="C:ATP-binding cassette (ABC) transporter complex, substrate-binding subunit-containing"/>
    <property type="evidence" value="ECO:0007669"/>
    <property type="project" value="TreeGrafter"/>
</dbReference>
<dbReference type="EMBL" id="FOCE01000015">
    <property type="protein sequence ID" value="SEO21893.1"/>
    <property type="molecule type" value="Genomic_DNA"/>
</dbReference>
<dbReference type="Proteomes" id="UP000198761">
    <property type="component" value="Unassembled WGS sequence"/>
</dbReference>
<feature type="domain" description="ABC transporter" evidence="8">
    <location>
        <begin position="4"/>
        <end position="234"/>
    </location>
</feature>
<dbReference type="FunFam" id="3.40.50.300:FF:000042">
    <property type="entry name" value="Maltose/maltodextrin ABC transporter, ATP-binding protein"/>
    <property type="match status" value="1"/>
</dbReference>
<dbReference type="Gene3D" id="2.40.50.140">
    <property type="entry name" value="Nucleic acid-binding proteins"/>
    <property type="match status" value="1"/>
</dbReference>
<dbReference type="PANTHER" id="PTHR43875:SF15">
    <property type="entry name" value="TREHALOSE IMPORT ATP-BINDING PROTEIN SUGC"/>
    <property type="match status" value="1"/>
</dbReference>
<evidence type="ECO:0000256" key="1">
    <source>
        <dbReference type="ARBA" id="ARBA00005417"/>
    </source>
</evidence>
<keyword evidence="3" id="KW-1003">Cell membrane</keyword>
<dbReference type="Gene3D" id="3.40.50.300">
    <property type="entry name" value="P-loop containing nucleotide triphosphate hydrolases"/>
    <property type="match status" value="1"/>
</dbReference>
<evidence type="ECO:0000259" key="8">
    <source>
        <dbReference type="PROSITE" id="PS50893"/>
    </source>
</evidence>
<dbReference type="InterPro" id="IPR003439">
    <property type="entry name" value="ABC_transporter-like_ATP-bd"/>
</dbReference>
<evidence type="ECO:0000256" key="5">
    <source>
        <dbReference type="ARBA" id="ARBA00022840"/>
    </source>
</evidence>
<keyword evidence="4" id="KW-0547">Nucleotide-binding</keyword>
<dbReference type="InterPro" id="IPR012340">
    <property type="entry name" value="NA-bd_OB-fold"/>
</dbReference>
<evidence type="ECO:0000313" key="10">
    <source>
        <dbReference type="Proteomes" id="UP000198761"/>
    </source>
</evidence>
<dbReference type="GO" id="GO:0140359">
    <property type="term" value="F:ABC-type transporter activity"/>
    <property type="evidence" value="ECO:0007669"/>
    <property type="project" value="UniProtKB-ARBA"/>
</dbReference>
<keyword evidence="6" id="KW-1278">Translocase</keyword>
<dbReference type="SUPFAM" id="SSF50331">
    <property type="entry name" value="MOP-like"/>
    <property type="match status" value="1"/>
</dbReference>